<keyword evidence="1" id="KW-0547">Nucleotide-binding</keyword>
<dbReference type="PROSITE" id="PS50045">
    <property type="entry name" value="SIGMA54_INTERACT_4"/>
    <property type="match status" value="1"/>
</dbReference>
<accession>A0AAC8TBQ5</accession>
<dbReference type="InterPro" id="IPR027417">
    <property type="entry name" value="P-loop_NTPase"/>
</dbReference>
<sequence>MQAMREALLDDVSTVSLPKRGVGERALPLVPTLTLVSHPSARRVGERLLLGELLAGRNVELSRNAPDFVRPGQAQGAPLADPHLSRKPIIFAPGEGGRVRLLVEEGGTQVVAGELIRGGREFDPAELAVGIPLELADRVVLLLHLTEPDTGEAQDTLGMVGQSPAIRRVRRHIAQVADLKVSVLIRGETGTGKELVAQAIHQHSRRRGARFIGVNLGAISKELAEAELFGAKKGSHSTAHKDSDGFFGAAQGGTLFLDEVGEASPDVQAKLLRVLEKEEMLQLGSPIPIPTDVRVVAATDANLEEKIREGRFKEPLMHRLAGYDIRLPPLRERREDIGLIFFHFAREALAEFGEAWRLEPEDPKADPWLPASLAARLVRFSWPGNIRQLRNLTRQLVITSRGQKQLSVEAQLDKELGPAATPLGRPLRLPEAVDPHATPAPRAPAEPKVVPRRKPSDISEHELRTALRANSWDLKKAADQLGIPRPSIYDLLRRYNIRTAGDLSAEEITRCYRECQGNLDAMVQRLEASKQALRRRIKEIKELGLEA</sequence>
<dbReference type="Pfam" id="PF00158">
    <property type="entry name" value="Sigma54_activat"/>
    <property type="match status" value="1"/>
</dbReference>
<dbReference type="PANTHER" id="PTHR32071:SF57">
    <property type="entry name" value="C4-DICARBOXYLATE TRANSPORT TRANSCRIPTIONAL REGULATORY PROTEIN DCTD"/>
    <property type="match status" value="1"/>
</dbReference>
<evidence type="ECO:0000313" key="9">
    <source>
        <dbReference type="Proteomes" id="UP000035579"/>
    </source>
</evidence>
<dbReference type="Proteomes" id="UP000035579">
    <property type="component" value="Chromosome"/>
</dbReference>
<keyword evidence="4" id="KW-0238">DNA-binding</keyword>
<dbReference type="InterPro" id="IPR002078">
    <property type="entry name" value="Sigma_54_int"/>
</dbReference>
<evidence type="ECO:0000256" key="3">
    <source>
        <dbReference type="ARBA" id="ARBA00023015"/>
    </source>
</evidence>
<dbReference type="Gene3D" id="1.10.10.60">
    <property type="entry name" value="Homeodomain-like"/>
    <property type="match status" value="1"/>
</dbReference>
<dbReference type="InterPro" id="IPR058031">
    <property type="entry name" value="AAA_lid_NorR"/>
</dbReference>
<dbReference type="EMBL" id="CP011509">
    <property type="protein sequence ID" value="AKI99996.1"/>
    <property type="molecule type" value="Genomic_DNA"/>
</dbReference>
<evidence type="ECO:0000313" key="8">
    <source>
        <dbReference type="EMBL" id="AKI99996.1"/>
    </source>
</evidence>
<dbReference type="PANTHER" id="PTHR32071">
    <property type="entry name" value="TRANSCRIPTIONAL REGULATORY PROTEIN"/>
    <property type="match status" value="1"/>
</dbReference>
<dbReference type="SMART" id="SM00382">
    <property type="entry name" value="AAA"/>
    <property type="match status" value="1"/>
</dbReference>
<dbReference type="InterPro" id="IPR025662">
    <property type="entry name" value="Sigma_54_int_dom_ATP-bd_1"/>
</dbReference>
<dbReference type="PROSITE" id="PS00676">
    <property type="entry name" value="SIGMA54_INTERACT_2"/>
    <property type="match status" value="1"/>
</dbReference>
<evidence type="ECO:0000256" key="6">
    <source>
        <dbReference type="SAM" id="MobiDB-lite"/>
    </source>
</evidence>
<feature type="domain" description="Sigma-54 factor interaction" evidence="7">
    <location>
        <begin position="159"/>
        <end position="398"/>
    </location>
</feature>
<evidence type="ECO:0000256" key="1">
    <source>
        <dbReference type="ARBA" id="ARBA00022741"/>
    </source>
</evidence>
<reference evidence="8 9" key="1">
    <citation type="submission" date="2015-05" db="EMBL/GenBank/DDBJ databases">
        <title>Genome assembly of Archangium gephyra DSM 2261.</title>
        <authorList>
            <person name="Sharma G."/>
            <person name="Subramanian S."/>
        </authorList>
    </citation>
    <scope>NUCLEOTIDE SEQUENCE [LARGE SCALE GENOMIC DNA]</scope>
    <source>
        <strain evidence="8 9">DSM 2261</strain>
    </source>
</reference>
<dbReference type="InterPro" id="IPR009057">
    <property type="entry name" value="Homeodomain-like_sf"/>
</dbReference>
<dbReference type="Gene3D" id="1.10.8.60">
    <property type="match status" value="1"/>
</dbReference>
<gene>
    <name evidence="8" type="ORF">AA314_01623</name>
</gene>
<name>A0AAC8TBQ5_9BACT</name>
<proteinExistence type="predicted"/>
<dbReference type="GO" id="GO:0006355">
    <property type="term" value="P:regulation of DNA-templated transcription"/>
    <property type="evidence" value="ECO:0007669"/>
    <property type="project" value="InterPro"/>
</dbReference>
<keyword evidence="3" id="KW-0805">Transcription regulation</keyword>
<dbReference type="InterPro" id="IPR003593">
    <property type="entry name" value="AAA+_ATPase"/>
</dbReference>
<dbReference type="AlphaFoldDB" id="A0AAC8TBQ5"/>
<dbReference type="InterPro" id="IPR025943">
    <property type="entry name" value="Sigma_54_int_dom_ATP-bd_2"/>
</dbReference>
<dbReference type="InterPro" id="IPR025944">
    <property type="entry name" value="Sigma_54_int_dom_CS"/>
</dbReference>
<evidence type="ECO:0000259" key="7">
    <source>
        <dbReference type="PROSITE" id="PS50045"/>
    </source>
</evidence>
<dbReference type="PROSITE" id="PS00675">
    <property type="entry name" value="SIGMA54_INTERACT_1"/>
    <property type="match status" value="1"/>
</dbReference>
<protein>
    <submittedName>
        <fullName evidence="8">Functional role page for Anaerobic nitric oxide reductase transcription regulator NorR</fullName>
    </submittedName>
</protein>
<dbReference type="Pfam" id="PF25601">
    <property type="entry name" value="AAA_lid_14"/>
    <property type="match status" value="1"/>
</dbReference>
<dbReference type="PROSITE" id="PS00688">
    <property type="entry name" value="SIGMA54_INTERACT_3"/>
    <property type="match status" value="1"/>
</dbReference>
<feature type="region of interest" description="Disordered" evidence="6">
    <location>
        <begin position="433"/>
        <end position="458"/>
    </location>
</feature>
<dbReference type="Gene3D" id="3.40.50.300">
    <property type="entry name" value="P-loop containing nucleotide triphosphate hydrolases"/>
    <property type="match status" value="1"/>
</dbReference>
<keyword evidence="5" id="KW-0804">Transcription</keyword>
<evidence type="ECO:0000256" key="2">
    <source>
        <dbReference type="ARBA" id="ARBA00022840"/>
    </source>
</evidence>
<dbReference type="SUPFAM" id="SSF52540">
    <property type="entry name" value="P-loop containing nucleoside triphosphate hydrolases"/>
    <property type="match status" value="1"/>
</dbReference>
<dbReference type="SUPFAM" id="SSF46689">
    <property type="entry name" value="Homeodomain-like"/>
    <property type="match status" value="1"/>
</dbReference>
<dbReference type="GO" id="GO:0005524">
    <property type="term" value="F:ATP binding"/>
    <property type="evidence" value="ECO:0007669"/>
    <property type="project" value="UniProtKB-KW"/>
</dbReference>
<organism evidence="8 9">
    <name type="scientific">Archangium gephyra</name>
    <dbReference type="NCBI Taxonomy" id="48"/>
    <lineage>
        <taxon>Bacteria</taxon>
        <taxon>Pseudomonadati</taxon>
        <taxon>Myxococcota</taxon>
        <taxon>Myxococcia</taxon>
        <taxon>Myxococcales</taxon>
        <taxon>Cystobacterineae</taxon>
        <taxon>Archangiaceae</taxon>
        <taxon>Archangium</taxon>
    </lineage>
</organism>
<dbReference type="CDD" id="cd00009">
    <property type="entry name" value="AAA"/>
    <property type="match status" value="1"/>
</dbReference>
<keyword evidence="2" id="KW-0067">ATP-binding</keyword>
<evidence type="ECO:0000256" key="5">
    <source>
        <dbReference type="ARBA" id="ARBA00023163"/>
    </source>
</evidence>
<dbReference type="FunFam" id="3.40.50.300:FF:000006">
    <property type="entry name" value="DNA-binding transcriptional regulator NtrC"/>
    <property type="match status" value="1"/>
</dbReference>
<dbReference type="KEGG" id="age:AA314_01623"/>
<dbReference type="GO" id="GO:0003677">
    <property type="term" value="F:DNA binding"/>
    <property type="evidence" value="ECO:0007669"/>
    <property type="project" value="UniProtKB-KW"/>
</dbReference>
<evidence type="ECO:0000256" key="4">
    <source>
        <dbReference type="ARBA" id="ARBA00023125"/>
    </source>
</evidence>